<organism evidence="2">
    <name type="scientific">marine sediment metagenome</name>
    <dbReference type="NCBI Taxonomy" id="412755"/>
    <lineage>
        <taxon>unclassified sequences</taxon>
        <taxon>metagenomes</taxon>
        <taxon>ecological metagenomes</taxon>
    </lineage>
</organism>
<evidence type="ECO:0000313" key="2">
    <source>
        <dbReference type="EMBL" id="KKM24119.1"/>
    </source>
</evidence>
<sequence length="413" mass="47280">MPVETAPARAPMKTTRMFEETLEAWVAGKRRCTHEGGTSSSKTWSILQALIMIAQKWPEPILISIVSESLPHLKRGAMRDFFNILEEDEHHCPHFNRTENVYSRADWKGRFEFFGADDAAKARGPRRHILFINEGNNVPWETARGLDIRTEMFTVVDWNPVSEFWAHEYETEVGQKVTGWRYAPDTHHVHSTYLDAKEVLPQSVVDNIESNRETDPNWWNVYGLGNPGKVTGLVYPYFEQVDVLPAGDRFFGLDFGYTNDPSALVANVIIGDALYSRELFYRTGMTNDVISREMRLCHLKKNFDEITADSAEPKSIAEISEDGWNIDPCVKGQGSVKFGIQLVNQYRQFWTKDSLNCIKAQRNCSWIRDKLTGKLTDKITKKWLHGMDARRYAVGSYEDDYGGGSQTDSESDW</sequence>
<dbReference type="EMBL" id="LAZR01012990">
    <property type="protein sequence ID" value="KKM24119.1"/>
    <property type="molecule type" value="Genomic_DNA"/>
</dbReference>
<proteinExistence type="predicted"/>
<feature type="domain" description="Phage terminase large subunit C-terminal" evidence="1">
    <location>
        <begin position="254"/>
        <end position="394"/>
    </location>
</feature>
<protein>
    <recommendedName>
        <fullName evidence="1">Phage terminase large subunit C-terminal domain-containing protein</fullName>
    </recommendedName>
</protein>
<dbReference type="PANTHER" id="PTHR39184:SF1">
    <property type="entry name" value="PBSX PHAGE TERMINASE LARGE SUBUNIT"/>
    <property type="match status" value="1"/>
</dbReference>
<dbReference type="InterPro" id="IPR027417">
    <property type="entry name" value="P-loop_NTPase"/>
</dbReference>
<name>A0A0F9IVP9_9ZZZZ</name>
<dbReference type="Gene3D" id="3.30.420.280">
    <property type="match status" value="1"/>
</dbReference>
<dbReference type="InterPro" id="IPR052380">
    <property type="entry name" value="Viral_DNA_packaging_terminase"/>
</dbReference>
<dbReference type="AlphaFoldDB" id="A0A0F9IVP9"/>
<dbReference type="Pfam" id="PF17288">
    <property type="entry name" value="Terminase_3C"/>
    <property type="match status" value="1"/>
</dbReference>
<dbReference type="PANTHER" id="PTHR39184">
    <property type="match status" value="1"/>
</dbReference>
<dbReference type="InterPro" id="IPR035413">
    <property type="entry name" value="Terminase_L_C"/>
</dbReference>
<accession>A0A0F9IVP9</accession>
<comment type="caution">
    <text evidence="2">The sequence shown here is derived from an EMBL/GenBank/DDBJ whole genome shotgun (WGS) entry which is preliminary data.</text>
</comment>
<dbReference type="Gene3D" id="3.40.50.300">
    <property type="entry name" value="P-loop containing nucleotide triphosphate hydrolases"/>
    <property type="match status" value="1"/>
</dbReference>
<gene>
    <name evidence="2" type="ORF">LCGC14_1608250</name>
</gene>
<reference evidence="2" key="1">
    <citation type="journal article" date="2015" name="Nature">
        <title>Complex archaea that bridge the gap between prokaryotes and eukaryotes.</title>
        <authorList>
            <person name="Spang A."/>
            <person name="Saw J.H."/>
            <person name="Jorgensen S.L."/>
            <person name="Zaremba-Niedzwiedzka K."/>
            <person name="Martijn J."/>
            <person name="Lind A.E."/>
            <person name="van Eijk R."/>
            <person name="Schleper C."/>
            <person name="Guy L."/>
            <person name="Ettema T.J."/>
        </authorList>
    </citation>
    <scope>NUCLEOTIDE SEQUENCE</scope>
</reference>
<evidence type="ECO:0000259" key="1">
    <source>
        <dbReference type="Pfam" id="PF17288"/>
    </source>
</evidence>